<evidence type="ECO:0000259" key="3">
    <source>
        <dbReference type="Pfam" id="PF20250"/>
    </source>
</evidence>
<feature type="coiled-coil region" evidence="1">
    <location>
        <begin position="6"/>
        <end position="33"/>
    </location>
</feature>
<keyword evidence="5" id="KW-1185">Reference proteome</keyword>
<dbReference type="KEGG" id="ifn:GM661_02800"/>
<dbReference type="EMBL" id="CP046640">
    <property type="protein sequence ID" value="QTL96980.1"/>
    <property type="molecule type" value="Genomic_DNA"/>
</dbReference>
<feature type="coiled-coil region" evidence="1">
    <location>
        <begin position="485"/>
        <end position="561"/>
    </location>
</feature>
<organism evidence="4 5">
    <name type="scientific">Iocasia fonsfrigidae</name>
    <dbReference type="NCBI Taxonomy" id="2682810"/>
    <lineage>
        <taxon>Bacteria</taxon>
        <taxon>Bacillati</taxon>
        <taxon>Bacillota</taxon>
        <taxon>Clostridia</taxon>
        <taxon>Halanaerobiales</taxon>
        <taxon>Halanaerobiaceae</taxon>
        <taxon>Iocasia</taxon>
    </lineage>
</organism>
<feature type="region of interest" description="Disordered" evidence="2">
    <location>
        <begin position="276"/>
        <end position="310"/>
    </location>
</feature>
<evidence type="ECO:0000313" key="4">
    <source>
        <dbReference type="EMBL" id="QTL96980.1"/>
    </source>
</evidence>
<dbReference type="PANTHER" id="PTHR38032:SF1">
    <property type="entry name" value="RNA-BINDING PROTEIN KHPB N-TERMINAL DOMAIN-CONTAINING PROTEIN"/>
    <property type="match status" value="1"/>
</dbReference>
<reference evidence="4" key="1">
    <citation type="submission" date="2019-12" db="EMBL/GenBank/DDBJ databases">
        <authorList>
            <person name="zhang j."/>
            <person name="sun C.M."/>
        </authorList>
    </citation>
    <scope>NUCLEOTIDE SEQUENCE</scope>
    <source>
        <strain evidence="4">NS-1</strain>
    </source>
</reference>
<evidence type="ECO:0000313" key="5">
    <source>
        <dbReference type="Proteomes" id="UP000665020"/>
    </source>
</evidence>
<evidence type="ECO:0000256" key="1">
    <source>
        <dbReference type="SAM" id="Coils"/>
    </source>
</evidence>
<accession>A0A8A7K732</accession>
<feature type="domain" description="Flagellar Assembly Protein A N-terminal region" evidence="3">
    <location>
        <begin position="161"/>
        <end position="329"/>
    </location>
</feature>
<dbReference type="Pfam" id="PF03961">
    <property type="entry name" value="FapA"/>
    <property type="match status" value="1"/>
</dbReference>
<dbReference type="AlphaFoldDB" id="A0A8A7K732"/>
<sequence>MSEMVRVTASNQKKALELAREELAAKLETELEVNIEQLEVRQVGKKGGFLGFGAKKVYQITFNEEGLSQREEEILDMTTEGLQMDGAFEIRVADEGVLLKVIPAEGEGDPVKYQAVKVALEKKEIVQIDWQLVQEAVHEADDEWIKIAPRLPELDKDAELKIEISDDKLRAFISYFPPLGGKELSTDDIVRILNEENISFGIKEEKITSLVKRDKEVENLLIAEGRPPVEGSDAKFIYHFEKNKESIGTKREDGSIDYYDLGIITNVNPGDVLVTKEAPQPGKPGKTITGEEIQPPEPKDKELPGGKNVERKDDNTLVASIAGQVVVDGNKINVLPIYEVNGDVDLSTGNIDFVGNVVVKGNVMEGFKVKASGNVEVNGHVFAAHIDAGGSVIIKKGFVGKNKYHIHAQGDVQAKFIENGIIKTEQSLIVTDAIMHSQISVGKSVEVTQNKGLLVGGLTRASNLIEANIIGSHLATATQLEVGIDPELKNKIKELEEDISETKVNLDKSLKALDILEKLKKQTGSLPQAKQLMYVRLQSTTNKLQDAIDEKKAQVKQLNEKFDNVDGGRIIVNRKIYPGVSISIGKSQLNVYNPMNATSFIEREGDITQVPV</sequence>
<gene>
    <name evidence="4" type="ORF">GM661_02800</name>
</gene>
<feature type="compositionally biased region" description="Basic and acidic residues" evidence="2">
    <location>
        <begin position="297"/>
        <end position="310"/>
    </location>
</feature>
<dbReference type="InterPro" id="IPR005646">
    <property type="entry name" value="FapA"/>
</dbReference>
<dbReference type="InterPro" id="IPR046866">
    <property type="entry name" value="FapA_N"/>
</dbReference>
<dbReference type="InterPro" id="IPR046865">
    <property type="entry name" value="FapA_b_solenoid"/>
</dbReference>
<keyword evidence="1" id="KW-0175">Coiled coil</keyword>
<proteinExistence type="predicted"/>
<dbReference type="RefSeq" id="WP_230868647.1">
    <property type="nucleotide sequence ID" value="NZ_CP046640.1"/>
</dbReference>
<dbReference type="Proteomes" id="UP000665020">
    <property type="component" value="Chromosome"/>
</dbReference>
<dbReference type="PANTHER" id="PTHR38032">
    <property type="entry name" value="POLYMERASE-RELATED"/>
    <property type="match status" value="1"/>
</dbReference>
<evidence type="ECO:0000256" key="2">
    <source>
        <dbReference type="SAM" id="MobiDB-lite"/>
    </source>
</evidence>
<protein>
    <submittedName>
        <fullName evidence="4">DUF342 domain-containing protein</fullName>
    </submittedName>
</protein>
<dbReference type="Pfam" id="PF20250">
    <property type="entry name" value="FapA_N"/>
    <property type="match status" value="1"/>
</dbReference>
<name>A0A8A7K732_9FIRM</name>